<protein>
    <recommendedName>
        <fullName evidence="3">YqaJ viral recombinase domain-containing protein</fullName>
    </recommendedName>
</protein>
<accession>A0ABS9X3H6</accession>
<comment type="caution">
    <text evidence="1">The sequence shown here is derived from an EMBL/GenBank/DDBJ whole genome shotgun (WGS) entry which is preliminary data.</text>
</comment>
<organism evidence="1 2">
    <name type="scientific">Colwellia maritima</name>
    <dbReference type="NCBI Taxonomy" id="2912588"/>
    <lineage>
        <taxon>Bacteria</taxon>
        <taxon>Pseudomonadati</taxon>
        <taxon>Pseudomonadota</taxon>
        <taxon>Gammaproteobacteria</taxon>
        <taxon>Alteromonadales</taxon>
        <taxon>Colwelliaceae</taxon>
        <taxon>Colwellia</taxon>
    </lineage>
</organism>
<dbReference type="Proteomes" id="UP001139646">
    <property type="component" value="Unassembled WGS sequence"/>
</dbReference>
<proteinExistence type="predicted"/>
<evidence type="ECO:0008006" key="3">
    <source>
        <dbReference type="Google" id="ProtNLM"/>
    </source>
</evidence>
<keyword evidence="2" id="KW-1185">Reference proteome</keyword>
<dbReference type="RefSeq" id="WP_242286793.1">
    <property type="nucleotide sequence ID" value="NZ_JAKKSL010000002.1"/>
</dbReference>
<dbReference type="EMBL" id="JAKKSL010000002">
    <property type="protein sequence ID" value="MCI2284352.1"/>
    <property type="molecule type" value="Genomic_DNA"/>
</dbReference>
<name>A0ABS9X3H6_9GAMM</name>
<reference evidence="1" key="1">
    <citation type="submission" date="2022-01" db="EMBL/GenBank/DDBJ databases">
        <title>Colwellia maritima, isolated from seawater.</title>
        <authorList>
            <person name="Kristyanto S."/>
            <person name="Jung J."/>
            <person name="Jeon C.O."/>
        </authorList>
    </citation>
    <scope>NUCLEOTIDE SEQUENCE</scope>
    <source>
        <strain evidence="1">MSW7</strain>
    </source>
</reference>
<sequence length="267" mass="31163">MINLLQLIKAFWRGFVGGPDSNRCITHRFLLNAQQLSIELPDSNVVATPISVDVGFPHTSTAWFEEHKRTYEQHNFVRVITKNWMYVPPIALVPSSEYGMLSCQLRIKQTNKINVLDKQALSQFVIQEYDEYHNGPSGKNTKIRQETIERYSKRATQWTPEEIEEEAMGWIENCGMPSIPPALIKTFNQTDWVFYQEVRSNRLSRHDFYCLPLSENSFLEVKFNHRVDRSDKHKKWARHALESQERIMASIYLDELPDATLIEGSDK</sequence>
<evidence type="ECO:0000313" key="2">
    <source>
        <dbReference type="Proteomes" id="UP001139646"/>
    </source>
</evidence>
<gene>
    <name evidence="1" type="ORF">L3081_14370</name>
</gene>
<evidence type="ECO:0000313" key="1">
    <source>
        <dbReference type="EMBL" id="MCI2284352.1"/>
    </source>
</evidence>